<protein>
    <submittedName>
        <fullName evidence="1">Uncharacterized protein</fullName>
    </submittedName>
</protein>
<organism evidence="1">
    <name type="scientific">Timema douglasi</name>
    <name type="common">Walking stick</name>
    <dbReference type="NCBI Taxonomy" id="61478"/>
    <lineage>
        <taxon>Eukaryota</taxon>
        <taxon>Metazoa</taxon>
        <taxon>Ecdysozoa</taxon>
        <taxon>Arthropoda</taxon>
        <taxon>Hexapoda</taxon>
        <taxon>Insecta</taxon>
        <taxon>Pterygota</taxon>
        <taxon>Neoptera</taxon>
        <taxon>Polyneoptera</taxon>
        <taxon>Phasmatodea</taxon>
        <taxon>Timematodea</taxon>
        <taxon>Timematoidea</taxon>
        <taxon>Timematidae</taxon>
        <taxon>Timema</taxon>
    </lineage>
</organism>
<accession>A0A7R8VCR2</accession>
<sequence>MSDEKTQLVFWPRVGISRKNSGQRLEEEAMHIDNTPPYEGSEPESEAQNTPIPEYRHTHNIFYQRFQNLLVRGAWRCSLAFLSDGGGRGRPLRTAIGEPRTPVQLNVVRVVESVSCFEVHSKRVNRESIVLTPSETQQHFQSPDVLKEVLIPSVRGQLRKYPLAGVHFRNTRVCFQAIAAPVTITDESDRMNTSIQLRGTYYAVVALFRTE</sequence>
<dbReference type="EMBL" id="OA564864">
    <property type="protein sequence ID" value="CAD7195710.1"/>
    <property type="molecule type" value="Genomic_DNA"/>
</dbReference>
<gene>
    <name evidence="1" type="ORF">TDIB3V08_LOCUS2086</name>
</gene>
<dbReference type="AlphaFoldDB" id="A0A7R8VCR2"/>
<name>A0A7R8VCR2_TIMDO</name>
<proteinExistence type="predicted"/>
<reference evidence="1" key="1">
    <citation type="submission" date="2020-11" db="EMBL/GenBank/DDBJ databases">
        <authorList>
            <person name="Tran Van P."/>
        </authorList>
    </citation>
    <scope>NUCLEOTIDE SEQUENCE</scope>
</reference>
<evidence type="ECO:0000313" key="1">
    <source>
        <dbReference type="EMBL" id="CAD7195710.1"/>
    </source>
</evidence>